<feature type="signal peptide" evidence="2">
    <location>
        <begin position="1"/>
        <end position="28"/>
    </location>
</feature>
<evidence type="ECO:0000256" key="1">
    <source>
        <dbReference type="ARBA" id="ARBA00006987"/>
    </source>
</evidence>
<evidence type="ECO:0000313" key="4">
    <source>
        <dbReference type="Proteomes" id="UP000630528"/>
    </source>
</evidence>
<protein>
    <submittedName>
        <fullName evidence="3">Tripartite tricarboxylate transporter substrate binding protein</fullName>
    </submittedName>
</protein>
<dbReference type="SUPFAM" id="SSF53850">
    <property type="entry name" value="Periplasmic binding protein-like II"/>
    <property type="match status" value="1"/>
</dbReference>
<gene>
    <name evidence="3" type="ORF">JJB11_17675</name>
</gene>
<comment type="caution">
    <text evidence="3">The sequence shown here is derived from an EMBL/GenBank/DDBJ whole genome shotgun (WGS) entry which is preliminary data.</text>
</comment>
<dbReference type="InterPro" id="IPR042100">
    <property type="entry name" value="Bug_dom1"/>
</dbReference>
<dbReference type="PIRSF" id="PIRSF017082">
    <property type="entry name" value="YflP"/>
    <property type="match status" value="1"/>
</dbReference>
<dbReference type="Proteomes" id="UP000630528">
    <property type="component" value="Unassembled WGS sequence"/>
</dbReference>
<dbReference type="Pfam" id="PF03401">
    <property type="entry name" value="TctC"/>
    <property type="match status" value="1"/>
</dbReference>
<dbReference type="RefSeq" id="WP_201174388.1">
    <property type="nucleotide sequence ID" value="NZ_JAEPWM010000008.1"/>
</dbReference>
<organism evidence="3 4">
    <name type="scientific">Ramlibacter ginsenosidimutans</name>
    <dbReference type="NCBI Taxonomy" id="502333"/>
    <lineage>
        <taxon>Bacteria</taxon>
        <taxon>Pseudomonadati</taxon>
        <taxon>Pseudomonadota</taxon>
        <taxon>Betaproteobacteria</taxon>
        <taxon>Burkholderiales</taxon>
        <taxon>Comamonadaceae</taxon>
        <taxon>Ramlibacter</taxon>
    </lineage>
</organism>
<dbReference type="PANTHER" id="PTHR42928">
    <property type="entry name" value="TRICARBOXYLATE-BINDING PROTEIN"/>
    <property type="match status" value="1"/>
</dbReference>
<evidence type="ECO:0000256" key="2">
    <source>
        <dbReference type="SAM" id="SignalP"/>
    </source>
</evidence>
<dbReference type="AlphaFoldDB" id="A0A934TUP6"/>
<sequence>MFRPVLCQLPRWCAVLLAAAVASHSAWAAWPDDKPIEVVVGFAPGGGTDLMARKLLPFVQKRLGGKAQFIVVNKPGASGEILTTYVAKARPDGYTLAVVNLPGFLYAPMTRKTQYQPDDLQLVARVVDDPTVLVARADGPLRSLQTVVGVSKQSPSSVSAGHNGDGSNGDLALELFQNAAHVRLTPVAYKGTGQQKTDLLGGHLQLATISAGEALDLKSGGTAVQVITQFTGKRSKALPDVPTAAESGYAVQMSSERGFAAPRGTEPVIVERLEKAIAESLKDPEFIATATSDAPVLAYLPGAQWQKSLEGNRKLLHAIAEKRPHQ</sequence>
<evidence type="ECO:0000313" key="3">
    <source>
        <dbReference type="EMBL" id="MBK6007932.1"/>
    </source>
</evidence>
<dbReference type="Gene3D" id="3.40.190.10">
    <property type="entry name" value="Periplasmic binding protein-like II"/>
    <property type="match status" value="1"/>
</dbReference>
<dbReference type="Gene3D" id="3.40.190.150">
    <property type="entry name" value="Bordetella uptake gene, domain 1"/>
    <property type="match status" value="1"/>
</dbReference>
<proteinExistence type="inferred from homology"/>
<dbReference type="InterPro" id="IPR005064">
    <property type="entry name" value="BUG"/>
</dbReference>
<comment type="similarity">
    <text evidence="1">Belongs to the UPF0065 (bug) family.</text>
</comment>
<reference evidence="3" key="1">
    <citation type="journal article" date="2012" name="J. Microbiol. Biotechnol.">
        <title>Ramlibacter ginsenosidimutans sp. nov., with ginsenoside-converting activity.</title>
        <authorList>
            <person name="Wang L."/>
            <person name="An D.S."/>
            <person name="Kim S.G."/>
            <person name="Jin F.X."/>
            <person name="Kim S.C."/>
            <person name="Lee S.T."/>
            <person name="Im W.T."/>
        </authorList>
    </citation>
    <scope>NUCLEOTIDE SEQUENCE</scope>
    <source>
        <strain evidence="3">KACC 17527</strain>
    </source>
</reference>
<keyword evidence="4" id="KW-1185">Reference proteome</keyword>
<dbReference type="CDD" id="cd07012">
    <property type="entry name" value="PBP2_Bug_TTT"/>
    <property type="match status" value="1"/>
</dbReference>
<keyword evidence="2" id="KW-0732">Signal</keyword>
<accession>A0A934TUP6</accession>
<dbReference type="EMBL" id="JAEPWM010000008">
    <property type="protein sequence ID" value="MBK6007932.1"/>
    <property type="molecule type" value="Genomic_DNA"/>
</dbReference>
<reference evidence="3" key="2">
    <citation type="submission" date="2021-01" db="EMBL/GenBank/DDBJ databases">
        <authorList>
            <person name="Kang M."/>
        </authorList>
    </citation>
    <scope>NUCLEOTIDE SEQUENCE</scope>
    <source>
        <strain evidence="3">KACC 17527</strain>
    </source>
</reference>
<dbReference type="PANTHER" id="PTHR42928:SF5">
    <property type="entry name" value="BLR1237 PROTEIN"/>
    <property type="match status" value="1"/>
</dbReference>
<name>A0A934TUP6_9BURK</name>
<feature type="chain" id="PRO_5036773064" evidence="2">
    <location>
        <begin position="29"/>
        <end position="326"/>
    </location>
</feature>